<reference evidence="5" key="1">
    <citation type="submission" date="2019-10" db="EMBL/GenBank/DDBJ databases">
        <authorList>
            <person name="Soares A.E.R."/>
            <person name="Aleixo A."/>
            <person name="Schneider P."/>
            <person name="Miyaki C.Y."/>
            <person name="Schneider M.P."/>
            <person name="Mello C."/>
            <person name="Vasconcelos A.T.R."/>
        </authorList>
    </citation>
    <scope>NUCLEOTIDE SEQUENCE</scope>
    <source>
        <tissue evidence="5">Muscle</tissue>
    </source>
</reference>
<evidence type="ECO:0000313" key="5">
    <source>
        <dbReference type="EMBL" id="KAJ7428214.1"/>
    </source>
</evidence>
<dbReference type="EMBL" id="WHWB01030971">
    <property type="protein sequence ID" value="KAJ7428214.1"/>
    <property type="molecule type" value="Genomic_DNA"/>
</dbReference>
<name>A0ABQ9E001_9PASS</name>
<dbReference type="PANTHER" id="PTHR19944">
    <property type="entry name" value="MHC CLASS II-RELATED"/>
    <property type="match status" value="1"/>
</dbReference>
<dbReference type="InterPro" id="IPR000353">
    <property type="entry name" value="MHC_II_b_N"/>
</dbReference>
<feature type="domain" description="MHC class II beta chain N-terminal" evidence="4">
    <location>
        <begin position="34"/>
        <end position="108"/>
    </location>
</feature>
<evidence type="ECO:0000259" key="4">
    <source>
        <dbReference type="SMART" id="SM00921"/>
    </source>
</evidence>
<keyword evidence="2" id="KW-0325">Glycoprotein</keyword>
<feature type="chain" id="PRO_5046342279" evidence="3">
    <location>
        <begin position="22"/>
        <end position="156"/>
    </location>
</feature>
<dbReference type="Proteomes" id="UP001145742">
    <property type="component" value="Unassembled WGS sequence"/>
</dbReference>
<dbReference type="InterPro" id="IPR011162">
    <property type="entry name" value="MHC_I/II-like_Ag-recog"/>
</dbReference>
<protein>
    <submittedName>
        <fullName evidence="5">H-2 class II histocompatibility antigen, I-E beta chain-like protein</fullName>
    </submittedName>
</protein>
<sequence length="156" mass="17282">MGEAGAVLVVLVVLGALPAAGEELSGVFQWMLKLECHFINGSDRVRLVERFIYNRQQLVHFDSDLGHFVGDTPFGEIQARHWNSQPQLLEEGQVQVDTFCRHNYEVSTPLLVNRRVTLESLPVLLSLSQSIPASTRVYISALPSPSLLSANQSTPL</sequence>
<evidence type="ECO:0000313" key="6">
    <source>
        <dbReference type="Proteomes" id="UP001145742"/>
    </source>
</evidence>
<feature type="signal peptide" evidence="3">
    <location>
        <begin position="1"/>
        <end position="21"/>
    </location>
</feature>
<proteinExistence type="predicted"/>
<dbReference type="Pfam" id="PF00969">
    <property type="entry name" value="MHC_II_beta"/>
    <property type="match status" value="1"/>
</dbReference>
<organism evidence="5 6">
    <name type="scientific">Willisornis vidua</name>
    <name type="common">Xingu scale-backed antbird</name>
    <dbReference type="NCBI Taxonomy" id="1566151"/>
    <lineage>
        <taxon>Eukaryota</taxon>
        <taxon>Metazoa</taxon>
        <taxon>Chordata</taxon>
        <taxon>Craniata</taxon>
        <taxon>Vertebrata</taxon>
        <taxon>Euteleostomi</taxon>
        <taxon>Archelosauria</taxon>
        <taxon>Archosauria</taxon>
        <taxon>Dinosauria</taxon>
        <taxon>Saurischia</taxon>
        <taxon>Theropoda</taxon>
        <taxon>Coelurosauria</taxon>
        <taxon>Aves</taxon>
        <taxon>Neognathae</taxon>
        <taxon>Neoaves</taxon>
        <taxon>Telluraves</taxon>
        <taxon>Australaves</taxon>
        <taxon>Passeriformes</taxon>
        <taxon>Thamnophilidae</taxon>
        <taxon>Willisornis</taxon>
    </lineage>
</organism>
<dbReference type="Gene3D" id="3.10.320.10">
    <property type="entry name" value="Class II Histocompatibility Antigen, M Beta Chain, Chain B, domain 1"/>
    <property type="match status" value="1"/>
</dbReference>
<keyword evidence="6" id="KW-1185">Reference proteome</keyword>
<dbReference type="SMART" id="SM00921">
    <property type="entry name" value="MHC_II_beta"/>
    <property type="match status" value="1"/>
</dbReference>
<keyword evidence="3" id="KW-0732">Signal</keyword>
<dbReference type="SUPFAM" id="SSF54452">
    <property type="entry name" value="MHC antigen-recognition domain"/>
    <property type="match status" value="1"/>
</dbReference>
<evidence type="ECO:0000256" key="2">
    <source>
        <dbReference type="ARBA" id="ARBA00023180"/>
    </source>
</evidence>
<gene>
    <name evidence="5" type="ORF">WISP_01538</name>
</gene>
<dbReference type="PANTHER" id="PTHR19944:SF99">
    <property type="entry name" value="HLA CLASS II HISTOCOMPATIBILITY ANTIGEN, DRB1 BETA CHAIN"/>
    <property type="match status" value="1"/>
</dbReference>
<evidence type="ECO:0000256" key="3">
    <source>
        <dbReference type="SAM" id="SignalP"/>
    </source>
</evidence>
<dbReference type="InterPro" id="IPR050160">
    <property type="entry name" value="MHC/Immunoglobulin"/>
</dbReference>
<dbReference type="InterPro" id="IPR014745">
    <property type="entry name" value="MHC_II_a/b_N"/>
</dbReference>
<accession>A0ABQ9E001</accession>
<comment type="caution">
    <text evidence="5">The sequence shown here is derived from an EMBL/GenBank/DDBJ whole genome shotgun (WGS) entry which is preliminary data.</text>
</comment>
<keyword evidence="1" id="KW-1015">Disulfide bond</keyword>
<evidence type="ECO:0000256" key="1">
    <source>
        <dbReference type="ARBA" id="ARBA00023157"/>
    </source>
</evidence>